<name>A0A4C1TLR6_EUMVA</name>
<dbReference type="AlphaFoldDB" id="A0A4C1TLR6"/>
<feature type="region of interest" description="Disordered" evidence="1">
    <location>
        <begin position="24"/>
        <end position="47"/>
    </location>
</feature>
<reference evidence="2 3" key="1">
    <citation type="journal article" date="2019" name="Commun. Biol.">
        <title>The bagworm genome reveals a unique fibroin gene that provides high tensile strength.</title>
        <authorList>
            <person name="Kono N."/>
            <person name="Nakamura H."/>
            <person name="Ohtoshi R."/>
            <person name="Tomita M."/>
            <person name="Numata K."/>
            <person name="Arakawa K."/>
        </authorList>
    </citation>
    <scope>NUCLEOTIDE SEQUENCE [LARGE SCALE GENOMIC DNA]</scope>
</reference>
<sequence length="199" mass="22959">MMCEDIPASCAAKALSRKLESCESDSADKLDNISDEDYHESSEADDISSDEDENKWVIYDVVRYFSLKMVLKPVHLAMYKMQGNLFAVESFIHHLSDSWQRVCKDEKYLREKINYSSDEGDVINEPLECEEPPVKLEQSNVQMSQIIMKLRTVKQPKFVKQIKPIGHNEDNHDSVEGIENIETLSEVKTKVKPKYQILI</sequence>
<proteinExistence type="predicted"/>
<accession>A0A4C1TLR6</accession>
<comment type="caution">
    <text evidence="2">The sequence shown here is derived from an EMBL/GenBank/DDBJ whole genome shotgun (WGS) entry which is preliminary data.</text>
</comment>
<protein>
    <submittedName>
        <fullName evidence="2">Uncharacterized protein</fullName>
    </submittedName>
</protein>
<feature type="compositionally biased region" description="Acidic residues" evidence="1">
    <location>
        <begin position="33"/>
        <end position="47"/>
    </location>
</feature>
<dbReference type="Proteomes" id="UP000299102">
    <property type="component" value="Unassembled WGS sequence"/>
</dbReference>
<keyword evidence="3" id="KW-1185">Reference proteome</keyword>
<gene>
    <name evidence="2" type="ORF">EVAR_74165_1</name>
</gene>
<evidence type="ECO:0000313" key="3">
    <source>
        <dbReference type="Proteomes" id="UP000299102"/>
    </source>
</evidence>
<organism evidence="2 3">
    <name type="scientific">Eumeta variegata</name>
    <name type="common">Bagworm moth</name>
    <name type="synonym">Eumeta japonica</name>
    <dbReference type="NCBI Taxonomy" id="151549"/>
    <lineage>
        <taxon>Eukaryota</taxon>
        <taxon>Metazoa</taxon>
        <taxon>Ecdysozoa</taxon>
        <taxon>Arthropoda</taxon>
        <taxon>Hexapoda</taxon>
        <taxon>Insecta</taxon>
        <taxon>Pterygota</taxon>
        <taxon>Neoptera</taxon>
        <taxon>Endopterygota</taxon>
        <taxon>Lepidoptera</taxon>
        <taxon>Glossata</taxon>
        <taxon>Ditrysia</taxon>
        <taxon>Tineoidea</taxon>
        <taxon>Psychidae</taxon>
        <taxon>Oiketicinae</taxon>
        <taxon>Eumeta</taxon>
    </lineage>
</organism>
<evidence type="ECO:0000256" key="1">
    <source>
        <dbReference type="SAM" id="MobiDB-lite"/>
    </source>
</evidence>
<dbReference type="EMBL" id="BGZK01005553">
    <property type="protein sequence ID" value="GBP14540.1"/>
    <property type="molecule type" value="Genomic_DNA"/>
</dbReference>
<evidence type="ECO:0000313" key="2">
    <source>
        <dbReference type="EMBL" id="GBP14540.1"/>
    </source>
</evidence>